<dbReference type="EMBL" id="CM010715">
    <property type="protein sequence ID" value="RZC47033.1"/>
    <property type="molecule type" value="Genomic_DNA"/>
</dbReference>
<reference evidence="2 3" key="1">
    <citation type="journal article" date="2018" name="Science">
        <title>The opium poppy genome and morphinan production.</title>
        <authorList>
            <person name="Guo L."/>
            <person name="Winzer T."/>
            <person name="Yang X."/>
            <person name="Li Y."/>
            <person name="Ning Z."/>
            <person name="He Z."/>
            <person name="Teodor R."/>
            <person name="Lu Y."/>
            <person name="Bowser T.A."/>
            <person name="Graham I.A."/>
            <person name="Ye K."/>
        </authorList>
    </citation>
    <scope>NUCLEOTIDE SEQUENCE [LARGE SCALE GENOMIC DNA]</scope>
    <source>
        <strain evidence="3">cv. HN1</strain>
        <tissue evidence="2">Leaves</tissue>
    </source>
</reference>
<feature type="region of interest" description="Disordered" evidence="1">
    <location>
        <begin position="139"/>
        <end position="174"/>
    </location>
</feature>
<feature type="compositionally biased region" description="Polar residues" evidence="1">
    <location>
        <begin position="150"/>
        <end position="174"/>
    </location>
</feature>
<keyword evidence="3" id="KW-1185">Reference proteome</keyword>
<evidence type="ECO:0000313" key="2">
    <source>
        <dbReference type="EMBL" id="RZC47033.1"/>
    </source>
</evidence>
<gene>
    <name evidence="2" type="ORF">C5167_039990</name>
</gene>
<dbReference type="Proteomes" id="UP000316621">
    <property type="component" value="Chromosome 1"/>
</dbReference>
<proteinExistence type="predicted"/>
<evidence type="ECO:0000256" key="1">
    <source>
        <dbReference type="SAM" id="MobiDB-lite"/>
    </source>
</evidence>
<protein>
    <submittedName>
        <fullName evidence="2">Uncharacterized protein</fullName>
    </submittedName>
</protein>
<dbReference type="Gramene" id="RZC47033">
    <property type="protein sequence ID" value="RZC47033"/>
    <property type="gene ID" value="C5167_039990"/>
</dbReference>
<name>A0A4Y7IDN7_PAPSO</name>
<dbReference type="AlphaFoldDB" id="A0A4Y7IDN7"/>
<organism evidence="2 3">
    <name type="scientific">Papaver somniferum</name>
    <name type="common">Opium poppy</name>
    <dbReference type="NCBI Taxonomy" id="3469"/>
    <lineage>
        <taxon>Eukaryota</taxon>
        <taxon>Viridiplantae</taxon>
        <taxon>Streptophyta</taxon>
        <taxon>Embryophyta</taxon>
        <taxon>Tracheophyta</taxon>
        <taxon>Spermatophyta</taxon>
        <taxon>Magnoliopsida</taxon>
        <taxon>Ranunculales</taxon>
        <taxon>Papaveraceae</taxon>
        <taxon>Papaveroideae</taxon>
        <taxon>Papaver</taxon>
    </lineage>
</organism>
<sequence length="174" mass="18572">MQDLRPTMSLYFILGSRRDGMGFSGCFALQHFWNVTFKESMVRNFHIVWRESLNSGKTHDDTQALSGLAPAAAVDVTVKPAPGARGEKFSSSVTVTSPHVNKGESAKLLGPPKAAGLQFPHEITTDYSVQQSKSVLEPVSSVSPSISIKNTSATSASVSAQKLPSSNYSSSVVP</sequence>
<feature type="compositionally biased region" description="Low complexity" evidence="1">
    <location>
        <begin position="139"/>
        <end position="149"/>
    </location>
</feature>
<accession>A0A4Y7IDN7</accession>
<evidence type="ECO:0000313" key="3">
    <source>
        <dbReference type="Proteomes" id="UP000316621"/>
    </source>
</evidence>